<keyword evidence="1" id="KW-0732">Signal</keyword>
<sequence>MMTGLVAQSAMAGCTASGAVVNCTTPASVFTGISYSSAQNDLKLNVTPTASIGATLGLGAALSLTGTGVTVNNAGTIDPSVLGLLSLASSGVVLSNAAGSNVTLNNQAGGTLKGMSGALGLGVTSISNLNGMAVSIANGSGGVTTLTNAGTISSTPLLGVSLLPGNTPLMALYGGAQARVTNEASGVINGRVALQSASGGNTFLNAGTITGSVSMGTNSTNTFTAVTGSTVNGSGGLALDVLNVVGLNLAFATAGVIDGGAGGNNTLVLQNSASGSGSGITGNGSASAGTYINFNNLTVNSGTWDLGGALVSGQTTLNGGLARFDNSASFGSGTMTVNGGALQASATGLSLNNNVTLNGTLGIQGANNFTLGGVLSGNGGLTKSDAGVLTLAGSNSYSGSTSISAGGLLLTNAQALGNSTLRVDGAATLESTASHANNVVLNDVLTLPGSGSLGLTGVVSGSGALVKSGNGGLLLSGTNSYSGGTRLNAGSLVVGSDRALGSGVLTVNGAGTLSSNTAATLANSVQLNAALNLDGGQALGLAGIVSGTGRLIKNGTGQLSLSGNNAFGGGVTLNAGTLSLGNANALGSGTLTVGGASTLASSAAMAVGNAVQLNNLLTLAGNSDLILNGAVSGAFGGLVKNGAATLTLNGNNSYGGGTQLNAGSLVLGNANALGTGALSVTGAAALSSSSDLSLANAVQLGATLSLPGSQALILNGALTGSGSLNKNGSGTLTLDGANSYSGGSTLTAGTLRVGNASALGSGALTVNGAASLESTQALSLANDLALSGALNLGGSQSLTLAGVIGGTGSLRQSDSATLTLGGANTYSGGTRLEAGTLLLGNDQALGTGALLVANPGAVLGTSGVRTLQNAVQLNASLDVETAYRMALGGVISGNGGLVKGGSGVLVLNAANSYGGGTTLNAGGLLLGNGAALGSGTLNVNGASSLEASQSLALNNQINLGADLSLLGAQNLALGGDISGSGRLIKTGNATLSLSGSNALAGGIDLEAGTLRGTATSLNGDIRNGAALVFDQALTGTYSGSISGTGSVQKTGSGSLLLDGSNSFSGGLGIIDGVVQVSGGSALADTLAVNLANTAGAGLRLLSSETLGSLSGGGALGGSVTVDGGATLGLGGDNRSSVFAGALLGSGNISKTGSGNLLLSGTSSNTGTVSLDGGSLTVDGTLASNVTVNNGSRLGGVGSIGGAVDVVDGHLAARSGQTLSLGSLTLGANANLDVALGSVPTSGLVSVASDLTLGGTLNVSDAGGMGQGLYRLFDYGGLLSGSFALVNGPGGYQPGDLSVLTNLNGQVNLLVQDSGNTLQFWNGSVTSADGSLHGGSGTWVSGTSNWTNAAGALSQTWNEGFAIFGGAAGNVTVVGNQQIDGLQFAANGYQLIGGAGGALELTNASGSVIRVDPNAVATLGVAIGGSGLLEKRDLGTLILTAPGNSYSGGTRLSEGVLQVSADAQLGSGALAFNGGTLRITGDGFTSTARGITLGDNGGGLDIASASNTFTLGQTLSGTGTLRKDGLGSLRLDASNGYSGGTLLNAGRLITGNASALGSGALTVSGNARLASAQTLDLANAVAIGDGVALTVDGSSDLGLGGIVSGLSGRLIKEGSGTLTLSGANTYAGGTTLRAGSLLLDNAQALGGGSLTVDGAGTLDTTAAVARLTNAVTLNDRLTLAGSNDLSLAGPISGSGGLTKNGAALLTLERNNDYSGETRLNAGAILLGADGALGSGLLRVNGSASLLADTQRSIANRIELSSTGVLQFDNAQQLNLDGVVAGSGALDKNGSGTLLLGQANAFSGGTTLRAGTLRLGNGQALGTGALHVAGAAALDSTRALSVGNDVQLDARLSVAGTQDLTLSGVLSGNGGLLKQGIGSLTLAGSNSHAGDTTLAAGRLVLANAAALGNSRLNVTGASTLDSDRALNVGNAIDLAGADLTVAGQHDLILAGALGGSGTLIKAGTSALTLTGSNGHAATRLQAGSLILGNAQALGNALTVSGAGSLDTLQDMTLAQGLQLDQTLTLTGSHALELAGAIAGSGDLIKLGSAELTLGAANAWTGNLVLVGGGLSLGDDQALGSGELFIEGSGTRVTSLGDRTLGNRVRLDQLPEILVGGSDSLTLNGEIEGAAGFTKTGSGTLALGSANLYGGTTTLTAGTLVLGNAQALGTSNLAVTANANLSTTGAMALGNAISLANGSRLTLPGSQDLTLDGVISGNGGLDKSPGGQLALNAANSYSGGTRLAGARLLLGDDAALGAGALTVQGDSELLGSKALNLGNGLILNADLTLPGAFDLALGGNVSGSGALIKTGSGALLLGGSNSYSGGTQVQSGSLTGTSSSLQGSIDSAAGTSLTFAQNSDGTFAGSYSGAGSLTKTGNGVLTLNSAQGFSGDLNVLGGTLRTQGDNRIGSVGTVNLNAGTLQLGGSESFSTLNGFGRLLLEQNANLSLGGNLDNLFAGVIDGNGSLHKVGASTLTLTGSNTHSGAFSLDGGTLRVDGTLASSQVTVSSGTTLTGNGTLTGNVDVFGTLQTSPGNALLALGSLSLESGSNFNVGLGAPNGGANLVSVNGDLHLGGSLNITDIGGYGYGVYRLFGYGGTLSGHFDQLNSTGGIPDSALGLQTLAGEVNLLVGGDNLRYWNGTGGTTSILGGNGTWADGSLNWLGATNLGITSWNDNYALFAGAAGTVSVEGAQHFSGLQFITDGYNLVASNNGQLIADASSGATPIRVDGGVLATIGVSISGSTGIDKHDGGTLVLAGNNTYTGGTTFTGGIVRVTDDNNLGDASGALTFNGGRLEILGNGYQSSARSIVLQAGGGGLDIAAANNSFSVAQPISGSGALGKYGDGTLLLANANGYSGGTQLFDGTLVVGNDAALGSGTLAVRGDATLDSSTAVTLSNRVQLDEDLTVAGSSALTFDGVFEGNGRLIKRGASALALNGNNAHGGGTWLEQGTLVLGNANALGRGDLIAGNGTAIDTSIAMALGNGIELLGDVTFLGSNDLTLGGAVAEGDGALVGTGRLIKTGNAQLTLNGDNRFSGGTELNGGTLILGSDTALGSGTLSTAAGTALQSDKRVRLVNQVNLGGLLTIAGNNELILAGALDGPGGLLKTGNGSLTLERANTYQGGTELNAGTLILGSDSALGSAASVLGVTGAGTLQSTRDVSVANAIELSALLSLSGDHALTLNGVISGSGGLRSTGNGSLILNAANTYSGGTELNDGALILGNAQALGAAGSTLTVSGAASLDNSQALNLAQNIQLDAPLTVSGSNPLALSGNIDGAGSLIKDGLAALILTGSNGHADTRLQAGSLVLGSAQSLGDHLTVTGSATLDTLQAMTLAQDIELDQSLTLTGSQNLVLAGVISDSGDLIKLGSSDLLLGGANSLSGTTRLRAGSLSIDNDLALGSGALAVEGSGTRLTTLGDHLLGNQVHLGDALEVRVSGSDTLTLAGVIDGAGAIDKTGSGTLLLGGSNLYSGGTTLAAGTLGLGNALALGAGALSVTGDARLDNDTAMALGNAITLGNGARLSLPSDENLTLYGVIGGSGGLDKQNAGVLTLNGANGYGGGTTLNGGTLQLGDDAALGTGLLTVAGASQLTGNRALGLGNGLALDADLTLPGAFDLTLAGDIGGGGGLIKSGSGALLLGGNNSYSGGTGVQNGSLIGDSDSLQGAISGAAGTLLRFDQASDGLFSGTYSGAGDLSKTGSGTLTLNTPQTFSGLLSVLGGRLATSGSAILANAGGVTLGSAGTLALGGVESITSLIGSGRLLLDTGSSLALGGNQNGLFAGNIDGGGSLQKVGSGTLTLSGTSTHSGTLAVQSGTLRVDGSLASGAVNVASGATLSGNGVLGGAVSVDGTLLATPGSTALSVGSLTLGSGATFNANLGLPGSANSLVDVQGALQLGGALSVTDAGGFGYGVYRLFNYAGTTPTGSFASISSAAGIPVSELSVQNFIAGQVNLLVGSSNLLYWNGTPGPIGSVGGGNGSWGGGATNWLTATTGADLAWNSGYALFGGTPGSVSVLGQQSFTGMQFLTDGYQLNGGTLLATAGSNGSATPIRVDAGVTATIASTLAGNAGIDKRDGGTLILSGTNTYSGGTTFSGGVTQVSSDANLGAAAGALTFNGGTLQILGDSYQSTTRNILLLASGGTLDIASAGNTLTLGQDLGGPGSLSKQGAGTLVLNGSNGYNGGTRLYAGALVVGANDALGSGALDVLGDATLDSNTDVRLANLIQLNDILTVGGTSNLNLAGVIQGSGELIKQGPGSLILGGNNTFSGGMALEAGTLILGSSGALGSGALSAAAGTSIGNDAALVVANALDLSGAVTFLGSDDLTLNGVIGDGPGTGTLVKEGPAVLVLNGANTYSGGTLLNGGTLIVGNAAALGSGALTTAAGTTLDSNTSVNLLNDINLGGLLTLAGNAGLMLSGDIAGTGPLVKNGNASLTLAGNNSFSGDTMLNAGTLVVGSDSALGLAGNVLHVAGNASLQSDPSVTLANAIDLGALLSLAGNPSLTLDGTITGGGGLLLGGPGSVTLNGANTYTGGTQLDGGTLVVGNDAALGAPGGTLSVGGAATLDSNLAGIDLAQNILLGAALSIGGSHDLSLSGDLGGTGSLIKNGLGDLLLAGSNSYSGGTQVNGGGLIGNSGSLQGNIGGAAGTRVEFQQGSGVNGTYAGVLSGGAELIKTGAGTLILSGANTYSGGTDLQAGTLVGDSSSLQGDIANSGTLVFQQLMEGAYAGQLSGNGTLVKDGAGTLILSGNSSGFGGITQVDAGQLQVDGSLGNASSQINVGANGSLGGGGKIGGNVTLADNAHLIAGTNMTPLRLNALQLSGGSILDFQFGLPNAATTMVEVAGDLTLDGTLNINDAGGMGTGIYQMFSYGGTLTDNGLVYGNLPSAYSAAQLRLQKNLAQHRINLVVQSVPGEIQYWNGDNSTALGSVGGGDGTWTAATDNWTDVEFSQRETWASHFAVFDTRGGNVTLDGVQNVTGLQFLVDGYRLVGDDSAALNTTVPAAGGHTLFRVESGATAQIDVAITGNGGLDKRDGGTLILTASNSYGGGTHVVGGVLQVRADEQLGQAGGALSLNGGTLRIAGDGYSSTQRDLTLGSLGGGIDIQSASNVFSLDQGIDGSGALVKYGNGVLELTGDNSYSGGTLIAAGTLRGDSGSLQGLIDSEAGTRLEFRQSGDGQFTGSFGGAGTLVKNGSGSLTLSSANSHSGGTELNGGTLIGDSSNLQGAISSAASTRLQFNQTQDGTFGGLYSGAGQLVKNGNGTLTLSAGSSYSGGTQVNGGRLVGDSASLQGAIQNNATLVFDQSFDGLFAGALTGSGTLIKQGDGDLLMTQESDFSGNVIVADGGLFVGAGPNSRSTLANASLLVQSGGQLMGAGTVGSVTNAGMIATNRANRLRIAGNLIQQSSGWTSIELHPEGNSALQVDGSATLAGTLQVLGVSGYSGASTFTLLNADQGIIDRYQEEILPDTPLLDLALVYTATQVNLSVSRSAVSFASQAVTPNQRAVAGALDSLPSSSVAGAVAGLGASEIPAAYDALSGEIHASTASALIEESRMIASAVTDRLRQSCSSGGRMDARALLSPSGLDRNLNEPCGGQVSGWSMAIGDEPAGRGDESLWGQTLASRGKLKGDGNTAELERRSSGILFGFDQKLDEQWRVGVAAGYAETTLDASARGSKSDVDTYHLAAYSSYREGNFNARFGASYAMHEIDSRRDVAFSGFSERAKAGYDAHTAQVFGELSYVIDTQMVALEPFVGLSHSRYRSDTIREKGGDASLRSDGDQTITQSTVGLRAAKHIDLGQEADLIVRGSVGWQHAFGSTQADASMRFAQGGDSFKVEGAPMARDAALVGAGVEMAISERSRLSANYAGQFSDKSRDHTVSLTYSYRF</sequence>
<dbReference type="STRING" id="1007099.SAMN05216287_4329"/>
<evidence type="ECO:0000256" key="1">
    <source>
        <dbReference type="ARBA" id="ARBA00022729"/>
    </source>
</evidence>
<organism evidence="3 4">
    <name type="scientific">Pseudomonas kuykendallii</name>
    <dbReference type="NCBI Taxonomy" id="1007099"/>
    <lineage>
        <taxon>Bacteria</taxon>
        <taxon>Pseudomonadati</taxon>
        <taxon>Pseudomonadota</taxon>
        <taxon>Gammaproteobacteria</taxon>
        <taxon>Pseudomonadales</taxon>
        <taxon>Pseudomonadaceae</taxon>
        <taxon>Pseudomonas</taxon>
    </lineage>
</organism>
<name>A0A1H3GE60_9PSED</name>
<dbReference type="SUPFAM" id="SSF51126">
    <property type="entry name" value="Pectin lyase-like"/>
    <property type="match status" value="15"/>
</dbReference>
<dbReference type="InterPro" id="IPR005546">
    <property type="entry name" value="Autotransporte_beta"/>
</dbReference>
<gene>
    <name evidence="3" type="ORF">SAMN05216287_4329</name>
</gene>
<dbReference type="InterPro" id="IPR036709">
    <property type="entry name" value="Autotransporte_beta_dom_sf"/>
</dbReference>
<dbReference type="Pfam" id="PF12951">
    <property type="entry name" value="PATR"/>
    <property type="match status" value="49"/>
</dbReference>
<dbReference type="InterPro" id="IPR013425">
    <property type="entry name" value="Autotrns_rpt"/>
</dbReference>
<keyword evidence="4" id="KW-1185">Reference proteome</keyword>
<evidence type="ECO:0000313" key="4">
    <source>
        <dbReference type="Proteomes" id="UP000243778"/>
    </source>
</evidence>
<dbReference type="PANTHER" id="PTHR35037">
    <property type="entry name" value="C-TERMINAL REGION OF AIDA-LIKE PROTEIN"/>
    <property type="match status" value="1"/>
</dbReference>
<dbReference type="SMART" id="SM00869">
    <property type="entry name" value="Autotransporter"/>
    <property type="match status" value="1"/>
</dbReference>
<reference evidence="4" key="1">
    <citation type="submission" date="2016-10" db="EMBL/GenBank/DDBJ databases">
        <authorList>
            <person name="Varghese N."/>
            <person name="Submissions S."/>
        </authorList>
    </citation>
    <scope>NUCLEOTIDE SEQUENCE [LARGE SCALE GENOMIC DNA]</scope>
    <source>
        <strain evidence="4">NRRL B-59562</strain>
    </source>
</reference>
<evidence type="ECO:0000313" key="3">
    <source>
        <dbReference type="EMBL" id="SDY01337.1"/>
    </source>
</evidence>
<protein>
    <submittedName>
        <fullName evidence="3">Autotransporter-associated beta strand repeat-containing protein</fullName>
    </submittedName>
</protein>
<proteinExistence type="predicted"/>
<dbReference type="InterPro" id="IPR051551">
    <property type="entry name" value="Autotransporter_adhesion"/>
</dbReference>
<dbReference type="PROSITE" id="PS51208">
    <property type="entry name" value="AUTOTRANSPORTER"/>
    <property type="match status" value="1"/>
</dbReference>
<dbReference type="InterPro" id="IPR012332">
    <property type="entry name" value="Autotransporter_pectin_lyase_C"/>
</dbReference>
<dbReference type="NCBIfam" id="TIGR02601">
    <property type="entry name" value="autotrns_rpt"/>
    <property type="match status" value="42"/>
</dbReference>
<feature type="domain" description="Autotransporter" evidence="2">
    <location>
        <begin position="5594"/>
        <end position="5871"/>
    </location>
</feature>
<dbReference type="Proteomes" id="UP000243778">
    <property type="component" value="Unassembled WGS sequence"/>
</dbReference>
<dbReference type="Gene3D" id="2.160.20.20">
    <property type="match status" value="16"/>
</dbReference>
<dbReference type="PANTHER" id="PTHR35037:SF3">
    <property type="entry name" value="C-TERMINAL REGION OF AIDA-LIKE PROTEIN"/>
    <property type="match status" value="1"/>
</dbReference>
<dbReference type="SUPFAM" id="SSF103515">
    <property type="entry name" value="Autotransporter"/>
    <property type="match status" value="1"/>
</dbReference>
<accession>A0A1H3GE60</accession>
<dbReference type="InterPro" id="IPR011050">
    <property type="entry name" value="Pectin_lyase_fold/virulence"/>
</dbReference>
<evidence type="ECO:0000259" key="2">
    <source>
        <dbReference type="PROSITE" id="PS51208"/>
    </source>
</evidence>
<dbReference type="EMBL" id="FNNU01000009">
    <property type="protein sequence ID" value="SDY01337.1"/>
    <property type="molecule type" value="Genomic_DNA"/>
</dbReference>